<evidence type="ECO:0000313" key="3">
    <source>
        <dbReference type="Proteomes" id="UP001335648"/>
    </source>
</evidence>
<name>A0AAN8D6S0_9TELE</name>
<comment type="caution">
    <text evidence="2">The sequence shown here is derived from an EMBL/GenBank/DDBJ whole genome shotgun (WGS) entry which is preliminary data.</text>
</comment>
<evidence type="ECO:0000256" key="1">
    <source>
        <dbReference type="SAM" id="MobiDB-lite"/>
    </source>
</evidence>
<accession>A0AAN8D6S0</accession>
<sequence length="66" mass="7488">MDDAGPEVEDGMRGDSDEEEVKLSVRAVKPPQTCPMCRCTEEEDFTQNPHLSMYPLRGEHTAVMQY</sequence>
<keyword evidence="3" id="KW-1185">Reference proteome</keyword>
<dbReference type="AlphaFoldDB" id="A0AAN8D6S0"/>
<organism evidence="2 3">
    <name type="scientific">Champsocephalus esox</name>
    <name type="common">pike icefish</name>
    <dbReference type="NCBI Taxonomy" id="159716"/>
    <lineage>
        <taxon>Eukaryota</taxon>
        <taxon>Metazoa</taxon>
        <taxon>Chordata</taxon>
        <taxon>Craniata</taxon>
        <taxon>Vertebrata</taxon>
        <taxon>Euteleostomi</taxon>
        <taxon>Actinopterygii</taxon>
        <taxon>Neopterygii</taxon>
        <taxon>Teleostei</taxon>
        <taxon>Neoteleostei</taxon>
        <taxon>Acanthomorphata</taxon>
        <taxon>Eupercaria</taxon>
        <taxon>Perciformes</taxon>
        <taxon>Notothenioidei</taxon>
        <taxon>Channichthyidae</taxon>
        <taxon>Champsocephalus</taxon>
    </lineage>
</organism>
<protein>
    <submittedName>
        <fullName evidence="2">Uncharacterized protein</fullName>
    </submittedName>
</protein>
<dbReference type="EMBL" id="JAULUE010002046">
    <property type="protein sequence ID" value="KAK5915003.1"/>
    <property type="molecule type" value="Genomic_DNA"/>
</dbReference>
<feature type="region of interest" description="Disordered" evidence="1">
    <location>
        <begin position="1"/>
        <end position="22"/>
    </location>
</feature>
<gene>
    <name evidence="2" type="ORF">CesoFtcFv8_000638</name>
</gene>
<evidence type="ECO:0000313" key="2">
    <source>
        <dbReference type="EMBL" id="KAK5915003.1"/>
    </source>
</evidence>
<proteinExistence type="predicted"/>
<reference evidence="2 3" key="1">
    <citation type="journal article" date="2023" name="Mol. Biol. Evol.">
        <title>Genomics of Secondarily Temperate Adaptation in the Only Non-Antarctic Icefish.</title>
        <authorList>
            <person name="Rivera-Colon A.G."/>
            <person name="Rayamajhi N."/>
            <person name="Minhas B.F."/>
            <person name="Madrigal G."/>
            <person name="Bilyk K.T."/>
            <person name="Yoon V."/>
            <person name="Hune M."/>
            <person name="Gregory S."/>
            <person name="Cheng C.H.C."/>
            <person name="Catchen J.M."/>
        </authorList>
    </citation>
    <scope>NUCLEOTIDE SEQUENCE [LARGE SCALE GENOMIC DNA]</scope>
    <source>
        <strain evidence="2">JC2023a</strain>
    </source>
</reference>
<dbReference type="Proteomes" id="UP001335648">
    <property type="component" value="Unassembled WGS sequence"/>
</dbReference>